<evidence type="ECO:0000313" key="2">
    <source>
        <dbReference type="EMBL" id="TWI85003.1"/>
    </source>
</evidence>
<keyword evidence="3" id="KW-1185">Reference proteome</keyword>
<comment type="caution">
    <text evidence="2">The sequence shown here is derived from an EMBL/GenBank/DDBJ whole genome shotgun (WGS) entry which is preliminary data.</text>
</comment>
<gene>
    <name evidence="2" type="ORF">IQ13_0157</name>
</gene>
<dbReference type="PROSITE" id="PS51257">
    <property type="entry name" value="PROKAR_LIPOPROTEIN"/>
    <property type="match status" value="1"/>
</dbReference>
<dbReference type="Proteomes" id="UP000316167">
    <property type="component" value="Unassembled WGS sequence"/>
</dbReference>
<name>A0A562SUZ3_9BACT</name>
<reference evidence="2 3" key="1">
    <citation type="journal article" date="2015" name="Stand. Genomic Sci.">
        <title>Genomic Encyclopedia of Bacterial and Archaeal Type Strains, Phase III: the genomes of soil and plant-associated and newly described type strains.</title>
        <authorList>
            <person name="Whitman W.B."/>
            <person name="Woyke T."/>
            <person name="Klenk H.P."/>
            <person name="Zhou Y."/>
            <person name="Lilburn T.G."/>
            <person name="Beck B.J."/>
            <person name="De Vos P."/>
            <person name="Vandamme P."/>
            <person name="Eisen J.A."/>
            <person name="Garrity G."/>
            <person name="Hugenholtz P."/>
            <person name="Kyrpides N.C."/>
        </authorList>
    </citation>
    <scope>NUCLEOTIDE SEQUENCE [LARGE SCALE GENOMIC DNA]</scope>
    <source>
        <strain evidence="2 3">CGMCC 1.7271</strain>
    </source>
</reference>
<evidence type="ECO:0000313" key="3">
    <source>
        <dbReference type="Proteomes" id="UP000316167"/>
    </source>
</evidence>
<dbReference type="AlphaFoldDB" id="A0A562SUZ3"/>
<proteinExistence type="predicted"/>
<accession>A0A562SUZ3</accession>
<dbReference type="RefSeq" id="WP_144883539.1">
    <property type="nucleotide sequence ID" value="NZ_VLLE01000002.1"/>
</dbReference>
<keyword evidence="1" id="KW-0812">Transmembrane</keyword>
<protein>
    <submittedName>
        <fullName evidence="2">Uncharacterized protein</fullName>
    </submittedName>
</protein>
<evidence type="ECO:0000256" key="1">
    <source>
        <dbReference type="SAM" id="Phobius"/>
    </source>
</evidence>
<organism evidence="2 3">
    <name type="scientific">Lacibacter cauensis</name>
    <dbReference type="NCBI Taxonomy" id="510947"/>
    <lineage>
        <taxon>Bacteria</taxon>
        <taxon>Pseudomonadati</taxon>
        <taxon>Bacteroidota</taxon>
        <taxon>Chitinophagia</taxon>
        <taxon>Chitinophagales</taxon>
        <taxon>Chitinophagaceae</taxon>
        <taxon>Lacibacter</taxon>
    </lineage>
</organism>
<dbReference type="EMBL" id="VLLE01000002">
    <property type="protein sequence ID" value="TWI85003.1"/>
    <property type="molecule type" value="Genomic_DNA"/>
</dbReference>
<keyword evidence="1" id="KW-1133">Transmembrane helix</keyword>
<sequence length="202" mass="22626">MLTKNTNAILNKVVAIHYLFFALLLSTVFISCSKEVSTVAEPLTVPSTAAKTNMLLPATLLHNNASFNAITLWELQQARAATARYRDTLNAIKDGYTNINVIVENMGTHFMKMAHVDDMFDYRKPEILVYNKMEDGSMQLVAVEYAVPISLSPDKAPEGFTGSNDVWDKNTGFGLWLLHAWVWYPNPLGVFHATNPDIHLHD</sequence>
<feature type="transmembrane region" description="Helical" evidence="1">
    <location>
        <begin position="9"/>
        <end position="30"/>
    </location>
</feature>
<dbReference type="OrthoDB" id="2449873at2"/>
<keyword evidence="1" id="KW-0472">Membrane</keyword>